<organism evidence="2 3">
    <name type="scientific">Hyphococcus luteus</name>
    <dbReference type="NCBI Taxonomy" id="2058213"/>
    <lineage>
        <taxon>Bacteria</taxon>
        <taxon>Pseudomonadati</taxon>
        <taxon>Pseudomonadota</taxon>
        <taxon>Alphaproteobacteria</taxon>
        <taxon>Parvularculales</taxon>
        <taxon>Parvularculaceae</taxon>
        <taxon>Hyphococcus</taxon>
    </lineage>
</organism>
<evidence type="ECO:0000313" key="2">
    <source>
        <dbReference type="EMBL" id="PQA85866.1"/>
    </source>
</evidence>
<comment type="caution">
    <text evidence="2">The sequence shown here is derived from an EMBL/GenBank/DDBJ whole genome shotgun (WGS) entry which is preliminary data.</text>
</comment>
<evidence type="ECO:0000256" key="1">
    <source>
        <dbReference type="SAM" id="Phobius"/>
    </source>
</evidence>
<dbReference type="RefSeq" id="WP_104831919.1">
    <property type="nucleotide sequence ID" value="NZ_PJCH01000016.1"/>
</dbReference>
<feature type="transmembrane region" description="Helical" evidence="1">
    <location>
        <begin position="20"/>
        <end position="38"/>
    </location>
</feature>
<gene>
    <name evidence="2" type="ORF">CW354_20240</name>
</gene>
<sequence length="225" mass="25733">MTRKRFTDAVASKDSHILTLRIALSGCVALMFLLWMGWRSAPRQLTVHIPPDMRQTSVQNAGAVPTANVYTFASYIFQQLQYWREDGDSDYPKNIYRLQAFLTPDYQAYLTADFDRRHGKGETRGRRRSIAELPGASFTPDRVHVESDGSWIVWFDSEIREYAEGMHVKTAYVRWPLRIVRYDVNRELNPWGLALDGYPEGYFPEKLDLTLAETASQSASNGGGQ</sequence>
<keyword evidence="3" id="KW-1185">Reference proteome</keyword>
<dbReference type="AlphaFoldDB" id="A0A2S7K067"/>
<protein>
    <submittedName>
        <fullName evidence="2">TIGR03746 family integrating conjugative element protein</fullName>
    </submittedName>
</protein>
<dbReference type="Proteomes" id="UP000239504">
    <property type="component" value="Unassembled WGS sequence"/>
</dbReference>
<proteinExistence type="predicted"/>
<keyword evidence="1" id="KW-1133">Transmembrane helix</keyword>
<dbReference type="InterPro" id="IPR021548">
    <property type="entry name" value="DUF2895"/>
</dbReference>
<accession>A0A2S7K067</accession>
<name>A0A2S7K067_9PROT</name>
<reference evidence="2 3" key="1">
    <citation type="submission" date="2017-12" db="EMBL/GenBank/DDBJ databases">
        <authorList>
            <person name="Hurst M.R.H."/>
        </authorList>
    </citation>
    <scope>NUCLEOTIDE SEQUENCE [LARGE SCALE GENOMIC DNA]</scope>
    <source>
        <strain evidence="2 3">SY-3-19</strain>
    </source>
</reference>
<dbReference type="NCBIfam" id="TIGR03746">
    <property type="entry name" value="conj_TIGR03746"/>
    <property type="match status" value="1"/>
</dbReference>
<evidence type="ECO:0000313" key="3">
    <source>
        <dbReference type="Proteomes" id="UP000239504"/>
    </source>
</evidence>
<keyword evidence="1" id="KW-0812">Transmembrane</keyword>
<dbReference type="EMBL" id="PJCH01000016">
    <property type="protein sequence ID" value="PQA85866.1"/>
    <property type="molecule type" value="Genomic_DNA"/>
</dbReference>
<dbReference type="Pfam" id="PF11444">
    <property type="entry name" value="DUF2895"/>
    <property type="match status" value="1"/>
</dbReference>
<dbReference type="OrthoDB" id="8558441at2"/>
<keyword evidence="1" id="KW-0472">Membrane</keyword>